<accession>R7RPN4</accession>
<evidence type="ECO:0000256" key="1">
    <source>
        <dbReference type="SAM" id="Phobius"/>
    </source>
</evidence>
<feature type="transmembrane region" description="Helical" evidence="1">
    <location>
        <begin position="6"/>
        <end position="23"/>
    </location>
</feature>
<keyword evidence="1" id="KW-0472">Membrane</keyword>
<protein>
    <submittedName>
        <fullName evidence="2">Uncharacterized protein</fullName>
    </submittedName>
</protein>
<dbReference type="RefSeq" id="WP_018660381.1">
    <property type="nucleotide sequence ID" value="NZ_HF952018.1"/>
</dbReference>
<gene>
    <name evidence="2" type="ORF">TCEL_01250</name>
</gene>
<dbReference type="Proteomes" id="UP000014923">
    <property type="component" value="Unassembled WGS sequence"/>
</dbReference>
<dbReference type="AlphaFoldDB" id="R7RPN4"/>
<keyword evidence="1" id="KW-1133">Transmembrane helix</keyword>
<comment type="caution">
    <text evidence="2">The sequence shown here is derived from an EMBL/GenBank/DDBJ whole genome shotgun (WGS) entry which is preliminary data.</text>
</comment>
<dbReference type="eggNOG" id="ENOG5033VAT">
    <property type="taxonomic scope" value="Bacteria"/>
</dbReference>
<sequence>MKRIYSYLVIVITGITLFVMFSLRSNEIQVTGKDVIEDEVKILQDEDTGYIFEDFNKGINIKLEENKEENKNDNKQSFNNLYKLKYIYDNYIISEYYNIDVNKNFELSTSYKTYDLLSMENKISLDDKAFIFSLIKYLKPSDVLKLKDIIFDGVTEEEAQDIFDLFKERLPNETYDRLLNVVWKYEN</sequence>
<keyword evidence="3" id="KW-1185">Reference proteome</keyword>
<dbReference type="EMBL" id="CAVN010000086">
    <property type="protein sequence ID" value="CDF57336.1"/>
    <property type="molecule type" value="Genomic_DNA"/>
</dbReference>
<reference evidence="2" key="1">
    <citation type="submission" date="2013-03" db="EMBL/GenBank/DDBJ databases">
        <title>Draft genome sequence of the hydrogen-ethanol-producing anaerobic alkalithermophilic Caloramator celere.</title>
        <authorList>
            <person name="Ciranna A."/>
            <person name="Larjo A."/>
            <person name="Kivisto A."/>
            <person name="Santala V."/>
            <person name="Roos C."/>
            <person name="Karp M."/>
        </authorList>
    </citation>
    <scope>NUCLEOTIDE SEQUENCE [LARGE SCALE GENOMIC DNA]</scope>
    <source>
        <strain evidence="2">DSM 8682</strain>
    </source>
</reference>
<proteinExistence type="predicted"/>
<organism evidence="2 3">
    <name type="scientific">Thermobrachium celere DSM 8682</name>
    <dbReference type="NCBI Taxonomy" id="941824"/>
    <lineage>
        <taxon>Bacteria</taxon>
        <taxon>Bacillati</taxon>
        <taxon>Bacillota</taxon>
        <taxon>Clostridia</taxon>
        <taxon>Eubacteriales</taxon>
        <taxon>Clostridiaceae</taxon>
        <taxon>Thermobrachium</taxon>
    </lineage>
</organism>
<dbReference type="OrthoDB" id="9963352at2"/>
<keyword evidence="1" id="KW-0812">Transmembrane</keyword>
<name>R7RPN4_9CLOT</name>
<evidence type="ECO:0000313" key="2">
    <source>
        <dbReference type="EMBL" id="CDF57336.1"/>
    </source>
</evidence>
<evidence type="ECO:0000313" key="3">
    <source>
        <dbReference type="Proteomes" id="UP000014923"/>
    </source>
</evidence>
<dbReference type="HOGENOM" id="CLU_1447007_0_0_9"/>